<dbReference type="EMBL" id="JACLAW010000001">
    <property type="protein sequence ID" value="MBC2663954.1"/>
    <property type="molecule type" value="Genomic_DNA"/>
</dbReference>
<dbReference type="RefSeq" id="WP_185662216.1">
    <property type="nucleotide sequence ID" value="NZ_JACLAW010000001.1"/>
</dbReference>
<evidence type="ECO:0000313" key="3">
    <source>
        <dbReference type="Proteomes" id="UP000566813"/>
    </source>
</evidence>
<organism evidence="2 3">
    <name type="scientific">Novosphingobium flavum</name>
    <dbReference type="NCBI Taxonomy" id="1778672"/>
    <lineage>
        <taxon>Bacteria</taxon>
        <taxon>Pseudomonadati</taxon>
        <taxon>Pseudomonadota</taxon>
        <taxon>Alphaproteobacteria</taxon>
        <taxon>Sphingomonadales</taxon>
        <taxon>Sphingomonadaceae</taxon>
        <taxon>Novosphingobium</taxon>
    </lineage>
</organism>
<dbReference type="Pfam" id="PF13185">
    <property type="entry name" value="GAF_2"/>
    <property type="match status" value="1"/>
</dbReference>
<dbReference type="InterPro" id="IPR003018">
    <property type="entry name" value="GAF"/>
</dbReference>
<comment type="caution">
    <text evidence="2">The sequence shown here is derived from an EMBL/GenBank/DDBJ whole genome shotgun (WGS) entry which is preliminary data.</text>
</comment>
<feature type="domain" description="GAF" evidence="1">
    <location>
        <begin position="17"/>
        <end position="109"/>
    </location>
</feature>
<dbReference type="AlphaFoldDB" id="A0A7X1FND3"/>
<protein>
    <submittedName>
        <fullName evidence="2">GAF domain-containing protein</fullName>
    </submittedName>
</protein>
<sequence>MQGLLDTPCDQTFIRVAEVWIPDGDRLRLADGNYGALADFAEVSRTASFARGEGLPGKAWAEQRPVVLGDLDGGDFVRGAAAAEAGLTSAVAIPVFAGKQLKAVLVLMCGAGEGQSGGIEIWQDEDGRLVLADGCYGEAGDFAAVSRGMSFGHGQGLPGGVWSARMPVLMRDLGRAAAFLRSAAASAAGFKSGIGLPVPVPDGSHYVLTLLSSVKAPIARRFELWDTRVFRVGPGGRAELVDGICERQGNLAPVLNPPVDPVTVGLWEGPIGRVLGTGLPCVQEGPTALPEGYSQMIALPIYRETEMAYVAAWYL</sequence>
<evidence type="ECO:0000259" key="1">
    <source>
        <dbReference type="Pfam" id="PF13185"/>
    </source>
</evidence>
<reference evidence="2 3" key="1">
    <citation type="submission" date="2020-08" db="EMBL/GenBank/DDBJ databases">
        <title>The genome sequence of type strain Novosphingobium flavum NBRC 111647.</title>
        <authorList>
            <person name="Liu Y."/>
        </authorList>
    </citation>
    <scope>NUCLEOTIDE SEQUENCE [LARGE SCALE GENOMIC DNA]</scope>
    <source>
        <strain evidence="2 3">NBRC 111647</strain>
    </source>
</reference>
<name>A0A7X1FND3_9SPHN</name>
<dbReference type="SUPFAM" id="SSF55781">
    <property type="entry name" value="GAF domain-like"/>
    <property type="match status" value="1"/>
</dbReference>
<keyword evidence="3" id="KW-1185">Reference proteome</keyword>
<evidence type="ECO:0000313" key="2">
    <source>
        <dbReference type="EMBL" id="MBC2663954.1"/>
    </source>
</evidence>
<proteinExistence type="predicted"/>
<accession>A0A7X1FND3</accession>
<dbReference type="Gene3D" id="3.30.450.40">
    <property type="match status" value="2"/>
</dbReference>
<dbReference type="Proteomes" id="UP000566813">
    <property type="component" value="Unassembled WGS sequence"/>
</dbReference>
<dbReference type="InterPro" id="IPR029016">
    <property type="entry name" value="GAF-like_dom_sf"/>
</dbReference>
<gene>
    <name evidence="2" type="ORF">H7F51_00325</name>
</gene>